<dbReference type="EMBL" id="JACAZI010000007">
    <property type="protein sequence ID" value="KAF7356602.1"/>
    <property type="molecule type" value="Genomic_DNA"/>
</dbReference>
<reference evidence="2" key="1">
    <citation type="submission" date="2020-05" db="EMBL/GenBank/DDBJ databases">
        <title>Mycena genomes resolve the evolution of fungal bioluminescence.</title>
        <authorList>
            <person name="Tsai I.J."/>
        </authorList>
    </citation>
    <scope>NUCLEOTIDE SEQUENCE</scope>
    <source>
        <strain evidence="2">CCC161011</strain>
    </source>
</reference>
<dbReference type="OrthoDB" id="16729at2759"/>
<dbReference type="GO" id="GO:0005869">
    <property type="term" value="C:dynactin complex"/>
    <property type="evidence" value="ECO:0007669"/>
    <property type="project" value="InterPro"/>
</dbReference>
<evidence type="ECO:0000313" key="3">
    <source>
        <dbReference type="Proteomes" id="UP000620124"/>
    </source>
</evidence>
<keyword evidence="3" id="KW-1185">Reference proteome</keyword>
<evidence type="ECO:0000313" key="2">
    <source>
        <dbReference type="EMBL" id="KAF7356602.1"/>
    </source>
</evidence>
<accession>A0A8H6YDN6</accession>
<dbReference type="Proteomes" id="UP000620124">
    <property type="component" value="Unassembled WGS sequence"/>
</dbReference>
<comment type="caution">
    <text evidence="2">The sequence shown here is derived from an EMBL/GenBank/DDBJ whole genome shotgun (WGS) entry which is preliminary data.</text>
</comment>
<protein>
    <submittedName>
        <fullName evidence="2">Uncharacterized protein</fullName>
    </submittedName>
</protein>
<proteinExistence type="predicted"/>
<organism evidence="2 3">
    <name type="scientific">Mycena venus</name>
    <dbReference type="NCBI Taxonomy" id="2733690"/>
    <lineage>
        <taxon>Eukaryota</taxon>
        <taxon>Fungi</taxon>
        <taxon>Dikarya</taxon>
        <taxon>Basidiomycota</taxon>
        <taxon>Agaricomycotina</taxon>
        <taxon>Agaricomycetes</taxon>
        <taxon>Agaricomycetidae</taxon>
        <taxon>Agaricales</taxon>
        <taxon>Marasmiineae</taxon>
        <taxon>Mycenaceae</taxon>
        <taxon>Mycena</taxon>
    </lineage>
</organism>
<dbReference type="InterPro" id="IPR009991">
    <property type="entry name" value="DCTN3"/>
</dbReference>
<dbReference type="PANTHER" id="PTHR28360">
    <property type="entry name" value="DYNACTIN SUBUNIT 3"/>
    <property type="match status" value="1"/>
</dbReference>
<dbReference type="Pfam" id="PF07426">
    <property type="entry name" value="Dynactin_p22"/>
    <property type="match status" value="1"/>
</dbReference>
<gene>
    <name evidence="2" type="ORF">MVEN_00994300</name>
</gene>
<feature type="compositionally biased region" description="Low complexity" evidence="1">
    <location>
        <begin position="25"/>
        <end position="35"/>
    </location>
</feature>
<feature type="region of interest" description="Disordered" evidence="1">
    <location>
        <begin position="25"/>
        <end position="69"/>
    </location>
</feature>
<evidence type="ECO:0000256" key="1">
    <source>
        <dbReference type="SAM" id="MobiDB-lite"/>
    </source>
</evidence>
<dbReference type="AlphaFoldDB" id="A0A8H6YDN6"/>
<name>A0A8H6YDN6_9AGAR</name>
<dbReference type="GO" id="GO:0061640">
    <property type="term" value="P:cytoskeleton-dependent cytokinesis"/>
    <property type="evidence" value="ECO:0007669"/>
    <property type="project" value="InterPro"/>
</dbReference>
<sequence>MAATLAGIGSVFLGDTKRRRVLSSLSAASNSTGTPPSSPPPSSMSGVFSSIPSPPPTIPEARSKGSPPVVDPALSLELRLRLIEAIILGVKQDGARDRKGKERDSLSHGETLLRAAEDLQKRLTGIVNSNDGLKRFMDHYDQHAHLLTPDFALSEAPTYESMSASELEAFLVEMEPDIRAAERDMQEIEALEKKGVTGAGKLGDYETFQPRLDALVKAHREDLELVASLEKRVARLMESHATQVDALSELFVAWDDTVLDAEDKILRLERERLERQRLGLE</sequence>
<dbReference type="PANTHER" id="PTHR28360:SF1">
    <property type="entry name" value="DYNACTIN SUBUNIT 3"/>
    <property type="match status" value="1"/>
</dbReference>